<dbReference type="STRING" id="1322246.BN4_11102"/>
<evidence type="ECO:0000313" key="6">
    <source>
        <dbReference type="Proteomes" id="UP000011724"/>
    </source>
</evidence>
<protein>
    <submittedName>
        <fullName evidence="5">Restriction modification system DNA specificity domain</fullName>
    </submittedName>
</protein>
<feature type="domain" description="Type I restriction modification DNA specificity" evidence="4">
    <location>
        <begin position="87"/>
        <end position="199"/>
    </location>
</feature>
<dbReference type="InterPro" id="IPR000055">
    <property type="entry name" value="Restrct_endonuc_typeI_TRD"/>
</dbReference>
<reference evidence="6" key="2">
    <citation type="journal article" date="2013" name="Stand. Genomic Sci.">
        <title>Complete genome sequence of Desulfocapsa sulfexigens, a marine deltaproteobacterium specialized in disproportionating inorganic sulfur compounds.</title>
        <authorList>
            <person name="Finster K.W."/>
            <person name="Kjeldsen K.U."/>
            <person name="Kube M."/>
            <person name="Reinhardt R."/>
            <person name="Mussmann M."/>
            <person name="Amann R."/>
            <person name="Schreiber L."/>
        </authorList>
    </citation>
    <scope>NUCLEOTIDE SEQUENCE [LARGE SCALE GENOMIC DNA]</scope>
    <source>
        <strain evidence="6">DSM 10523 / SB164P1</strain>
    </source>
</reference>
<proteinExistence type="inferred from homology"/>
<dbReference type="eggNOG" id="COG0732">
    <property type="taxonomic scope" value="Bacteria"/>
</dbReference>
<dbReference type="SUPFAM" id="SSF116734">
    <property type="entry name" value="DNA methylase specificity domain"/>
    <property type="match status" value="2"/>
</dbReference>
<reference evidence="5 6" key="1">
    <citation type="journal article" date="2013" name="PLoS ONE">
        <title>The first genomic and proteomic characterization of a deep-sea sulfate reducer: insights into the piezophilic lifestyle of Desulfovibrio piezophilus.</title>
        <authorList>
            <person name="Pradel N."/>
            <person name="Ji B."/>
            <person name="Gimenez G."/>
            <person name="Talla E."/>
            <person name="Lenoble P."/>
            <person name="Garel M."/>
            <person name="Tamburini C."/>
            <person name="Fourquet P."/>
            <person name="Lebrun R."/>
            <person name="Bertin P."/>
            <person name="Denis Y."/>
            <person name="Pophillat M."/>
            <person name="Barbe V."/>
            <person name="Ollivier B."/>
            <person name="Dolla A."/>
        </authorList>
    </citation>
    <scope>NUCLEOTIDE SEQUENCE [LARGE SCALE GENOMIC DNA]</scope>
    <source>
        <strain evidence="6">DSM 10523 / SB164P1</strain>
    </source>
</reference>
<comment type="similarity">
    <text evidence="1">Belongs to the type-I restriction system S methylase family.</text>
</comment>
<accession>M1WPG1</accession>
<feature type="domain" description="Type I restriction modification DNA specificity" evidence="4">
    <location>
        <begin position="231"/>
        <end position="403"/>
    </location>
</feature>
<dbReference type="REBASE" id="60649">
    <property type="entry name" value="S.DpiV30ORF11104P"/>
</dbReference>
<dbReference type="InterPro" id="IPR044946">
    <property type="entry name" value="Restrct_endonuc_typeI_TRD_sf"/>
</dbReference>
<dbReference type="Pfam" id="PF01420">
    <property type="entry name" value="Methylase_S"/>
    <property type="match status" value="2"/>
</dbReference>
<evidence type="ECO:0000256" key="2">
    <source>
        <dbReference type="ARBA" id="ARBA00022747"/>
    </source>
</evidence>
<dbReference type="PATRIC" id="fig|879567.3.peg.1140"/>
<dbReference type="HOGENOM" id="CLU_021095_0_3_7"/>
<dbReference type="EMBL" id="FO203427">
    <property type="protein sequence ID" value="CCH48339.1"/>
    <property type="molecule type" value="Genomic_DNA"/>
</dbReference>
<dbReference type="PANTHER" id="PTHR30408">
    <property type="entry name" value="TYPE-1 RESTRICTION ENZYME ECOKI SPECIFICITY PROTEIN"/>
    <property type="match status" value="1"/>
</dbReference>
<sequence length="422" mass="47955">MSNRLSPKKSAQGISFSLFPKIRFSTFYKSAPWKTCTLEGVAIFVTDRVSLKAITMEQYVSTDNLLPNFEGITPASKLPPAESAVRFLEGDILISNIRPYLKKVWISNMNGGASNDVIVVRAHEDISNSFLGYLLKNERFIGHVMKGARGLKMPRGDLSQIKQYPIAYPKQQEQKKIVEFLSLLDAQIDSQREKVIALENHKNGLLQQLFPMNGSEMPNVRFPEFQNGPQWKGKKLGDLLVETPRPIKMKDEKEYSLVTVKRRYGGVVPREQLKGKSIKVKSQFLVKENDFLISKRQIVHNACGLVPKELEGAIVSNEYSVMTPRKGCDINFFNYFSQRPKASESFLRCSVGIVIEKMLFKLDSWLKEEFYFPSLPEQQKIAACLSSIDELIDTHTKKLEALKEHKKGLMQQLFPSLDGVKV</sequence>
<dbReference type="GO" id="GO:0003677">
    <property type="term" value="F:DNA binding"/>
    <property type="evidence" value="ECO:0007669"/>
    <property type="project" value="UniProtKB-KW"/>
</dbReference>
<dbReference type="BioCyc" id="DPIE1322246:BN4_RS17055-MONOMER"/>
<keyword evidence="3" id="KW-0238">DNA-binding</keyword>
<evidence type="ECO:0000256" key="1">
    <source>
        <dbReference type="ARBA" id="ARBA00010923"/>
    </source>
</evidence>
<name>M1WPG1_PSEP2</name>
<dbReference type="RefSeq" id="WP_015414389.1">
    <property type="nucleotide sequence ID" value="NC_020409.1"/>
</dbReference>
<dbReference type="PANTHER" id="PTHR30408:SF12">
    <property type="entry name" value="TYPE I RESTRICTION ENZYME MJAVIII SPECIFICITY SUBUNIT"/>
    <property type="match status" value="1"/>
</dbReference>
<dbReference type="Gene3D" id="3.90.220.20">
    <property type="entry name" value="DNA methylase specificity domains"/>
    <property type="match status" value="2"/>
</dbReference>
<keyword evidence="6" id="KW-1185">Reference proteome</keyword>
<dbReference type="OrthoDB" id="5296428at2"/>
<evidence type="ECO:0000259" key="4">
    <source>
        <dbReference type="Pfam" id="PF01420"/>
    </source>
</evidence>
<dbReference type="GO" id="GO:0009307">
    <property type="term" value="P:DNA restriction-modification system"/>
    <property type="evidence" value="ECO:0007669"/>
    <property type="project" value="UniProtKB-KW"/>
</dbReference>
<evidence type="ECO:0000256" key="3">
    <source>
        <dbReference type="ARBA" id="ARBA00023125"/>
    </source>
</evidence>
<gene>
    <name evidence="5" type="ordered locus">BN4_11102</name>
</gene>
<dbReference type="InterPro" id="IPR052021">
    <property type="entry name" value="Type-I_RS_S_subunit"/>
</dbReference>
<organism evidence="5 6">
    <name type="scientific">Pseudodesulfovibrio piezophilus (strain DSM 21447 / JCM 15486 / C1TLV30)</name>
    <name type="common">Desulfovibrio piezophilus</name>
    <dbReference type="NCBI Taxonomy" id="1322246"/>
    <lineage>
        <taxon>Bacteria</taxon>
        <taxon>Pseudomonadati</taxon>
        <taxon>Thermodesulfobacteriota</taxon>
        <taxon>Desulfovibrionia</taxon>
        <taxon>Desulfovibrionales</taxon>
        <taxon>Desulfovibrionaceae</taxon>
    </lineage>
</organism>
<evidence type="ECO:0000313" key="5">
    <source>
        <dbReference type="EMBL" id="CCH48339.1"/>
    </source>
</evidence>
<dbReference type="KEGG" id="dpi:BN4_11102"/>
<keyword evidence="2" id="KW-0680">Restriction system</keyword>
<dbReference type="Proteomes" id="UP000011724">
    <property type="component" value="Chromosome"/>
</dbReference>
<dbReference type="AlphaFoldDB" id="M1WPG1"/>